<comment type="caution">
    <text evidence="2">The sequence shown here is derived from an EMBL/GenBank/DDBJ whole genome shotgun (WGS) entry which is preliminary data.</text>
</comment>
<feature type="domain" description="Homeodomain phBC6A51-type" evidence="1">
    <location>
        <begin position="2"/>
        <end position="110"/>
    </location>
</feature>
<protein>
    <submittedName>
        <fullName evidence="2">Putative insertion element HTH domain-containing protein</fullName>
    </submittedName>
</protein>
<accession>A0A369BPF1</accession>
<keyword evidence="3" id="KW-1185">Reference proteome</keyword>
<dbReference type="Proteomes" id="UP000253090">
    <property type="component" value="Unassembled WGS sequence"/>
</dbReference>
<dbReference type="Gene3D" id="1.10.10.60">
    <property type="entry name" value="Homeodomain-like"/>
    <property type="match status" value="1"/>
</dbReference>
<reference evidence="2 3" key="1">
    <citation type="submission" date="2018-07" db="EMBL/GenBank/DDBJ databases">
        <title>Genomic Encyclopedia of Type Strains, Phase III (KMG-III): the genomes of soil and plant-associated and newly described type strains.</title>
        <authorList>
            <person name="Whitman W."/>
        </authorList>
    </citation>
    <scope>NUCLEOTIDE SEQUENCE [LARGE SCALE GENOMIC DNA]</scope>
    <source>
        <strain evidence="2 3">CECT 8333</strain>
    </source>
</reference>
<dbReference type="OrthoDB" id="2199833at2"/>
<sequence>MAKTLTAEQYIAIEWLSIPNKGGKTYEEIAEICGVHFNTLGNWRKDKTFDAELKRAIVRNNSAKLPEVVESMAEWAIREGNAAAAKLVLQINGMLTDKVEVETKGNEGTDVEALAARIEALKIRSKGEDSQG</sequence>
<gene>
    <name evidence="2" type="ORF">DFP94_101534</name>
</gene>
<organism evidence="2 3">
    <name type="scientific">Fontibacillus phaseoli</name>
    <dbReference type="NCBI Taxonomy" id="1416533"/>
    <lineage>
        <taxon>Bacteria</taxon>
        <taxon>Bacillati</taxon>
        <taxon>Bacillota</taxon>
        <taxon>Bacilli</taxon>
        <taxon>Bacillales</taxon>
        <taxon>Paenibacillaceae</taxon>
        <taxon>Fontibacillus</taxon>
    </lineage>
</organism>
<dbReference type="AlphaFoldDB" id="A0A369BPF1"/>
<dbReference type="InterPro" id="IPR024978">
    <property type="entry name" value="Homeodomain_phBC6A51-type"/>
</dbReference>
<dbReference type="EMBL" id="QPJW01000001">
    <property type="protein sequence ID" value="RCX22945.1"/>
    <property type="molecule type" value="Genomic_DNA"/>
</dbReference>
<name>A0A369BPF1_9BACL</name>
<proteinExistence type="predicted"/>
<dbReference type="RefSeq" id="WP_114494881.1">
    <property type="nucleotide sequence ID" value="NZ_QPJW01000001.1"/>
</dbReference>
<evidence type="ECO:0000313" key="2">
    <source>
        <dbReference type="EMBL" id="RCX22945.1"/>
    </source>
</evidence>
<evidence type="ECO:0000313" key="3">
    <source>
        <dbReference type="Proteomes" id="UP000253090"/>
    </source>
</evidence>
<evidence type="ECO:0000259" key="1">
    <source>
        <dbReference type="Pfam" id="PF13022"/>
    </source>
</evidence>
<dbReference type="Pfam" id="PF13022">
    <property type="entry name" value="HTH_Tnp_1_2"/>
    <property type="match status" value="1"/>
</dbReference>